<name>A0A5P2BQB1_STRVZ</name>
<evidence type="ECO:0000256" key="1">
    <source>
        <dbReference type="SAM" id="MobiDB-lite"/>
    </source>
</evidence>
<reference evidence="2 3" key="1">
    <citation type="submission" date="2018-05" db="EMBL/GenBank/DDBJ databases">
        <title>Streptomyces venezuelae.</title>
        <authorList>
            <person name="Kim W."/>
            <person name="Lee N."/>
            <person name="Cho B.-K."/>
        </authorList>
    </citation>
    <scope>NUCLEOTIDE SEQUENCE [LARGE SCALE GENOMIC DNA]</scope>
    <source>
        <strain evidence="2 3">ATCC 14584</strain>
    </source>
</reference>
<accession>A0A5P2BQB1</accession>
<feature type="compositionally biased region" description="Pro residues" evidence="1">
    <location>
        <begin position="1"/>
        <end position="12"/>
    </location>
</feature>
<proteinExistence type="predicted"/>
<gene>
    <name evidence="2" type="ORF">DEJ48_00715</name>
</gene>
<protein>
    <submittedName>
        <fullName evidence="2">Uncharacterized protein</fullName>
    </submittedName>
</protein>
<dbReference type="EMBL" id="CP029192">
    <property type="protein sequence ID" value="QES32140.1"/>
    <property type="molecule type" value="Genomic_DNA"/>
</dbReference>
<organism evidence="2 3">
    <name type="scientific">Streptomyces venezuelae</name>
    <dbReference type="NCBI Taxonomy" id="54571"/>
    <lineage>
        <taxon>Bacteria</taxon>
        <taxon>Bacillati</taxon>
        <taxon>Actinomycetota</taxon>
        <taxon>Actinomycetes</taxon>
        <taxon>Kitasatosporales</taxon>
        <taxon>Streptomycetaceae</taxon>
        <taxon>Streptomyces</taxon>
    </lineage>
</organism>
<sequence length="112" mass="12745">MGPLTPGPPPPAGARRPPANRPAPTAPAPDRAPRPWRALGQGRRHLVHSVAVDRGCTERRRREKCPRRGLPGRRHHRLRARKLPWEKGEPQRREIGLALEGWRDVMLNLPPW</sequence>
<evidence type="ECO:0000313" key="2">
    <source>
        <dbReference type="EMBL" id="QES32140.1"/>
    </source>
</evidence>
<dbReference type="AlphaFoldDB" id="A0A5P2BQB1"/>
<feature type="region of interest" description="Disordered" evidence="1">
    <location>
        <begin position="1"/>
        <end position="44"/>
    </location>
</feature>
<evidence type="ECO:0000313" key="3">
    <source>
        <dbReference type="Proteomes" id="UP000322927"/>
    </source>
</evidence>
<dbReference type="Proteomes" id="UP000322927">
    <property type="component" value="Chromosome"/>
</dbReference>